<evidence type="ECO:0000256" key="1">
    <source>
        <dbReference type="SAM" id="MobiDB-lite"/>
    </source>
</evidence>
<proteinExistence type="predicted"/>
<name>A0A1S3CWH4_DIACI</name>
<dbReference type="InterPro" id="IPR011993">
    <property type="entry name" value="PH-like_dom_sf"/>
</dbReference>
<dbReference type="RefSeq" id="XP_008469250.1">
    <property type="nucleotide sequence ID" value="XM_008471028.3"/>
</dbReference>
<feature type="compositionally biased region" description="Basic and acidic residues" evidence="1">
    <location>
        <begin position="186"/>
        <end position="199"/>
    </location>
</feature>
<dbReference type="PaxDb" id="121845-A0A1S3CWH4"/>
<organism evidence="2 3">
    <name type="scientific">Diaphorina citri</name>
    <name type="common">Asian citrus psyllid</name>
    <dbReference type="NCBI Taxonomy" id="121845"/>
    <lineage>
        <taxon>Eukaryota</taxon>
        <taxon>Metazoa</taxon>
        <taxon>Ecdysozoa</taxon>
        <taxon>Arthropoda</taxon>
        <taxon>Hexapoda</taxon>
        <taxon>Insecta</taxon>
        <taxon>Pterygota</taxon>
        <taxon>Neoptera</taxon>
        <taxon>Paraneoptera</taxon>
        <taxon>Hemiptera</taxon>
        <taxon>Sternorrhyncha</taxon>
        <taxon>Psylloidea</taxon>
        <taxon>Psyllidae</taxon>
        <taxon>Diaphorininae</taxon>
        <taxon>Diaphorina</taxon>
    </lineage>
</organism>
<dbReference type="Proteomes" id="UP000079169">
    <property type="component" value="Unplaced"/>
</dbReference>
<gene>
    <name evidence="3" type="primary">LOC103506632</name>
</gene>
<evidence type="ECO:0000313" key="2">
    <source>
        <dbReference type="Proteomes" id="UP000079169"/>
    </source>
</evidence>
<reference evidence="3" key="1">
    <citation type="submission" date="2025-08" db="UniProtKB">
        <authorList>
            <consortium name="RefSeq"/>
        </authorList>
    </citation>
    <scope>IDENTIFICATION</scope>
</reference>
<evidence type="ECO:0000313" key="3">
    <source>
        <dbReference type="RefSeq" id="XP_008469250.1"/>
    </source>
</evidence>
<dbReference type="GeneID" id="103506632"/>
<accession>A0A1S3CWH4</accession>
<dbReference type="Gene3D" id="2.30.29.30">
    <property type="entry name" value="Pleckstrin-homology domain (PH domain)/Phosphotyrosine-binding domain (PTB)"/>
    <property type="match status" value="1"/>
</dbReference>
<dbReference type="KEGG" id="dci:103506632"/>
<keyword evidence="2" id="KW-1185">Reference proteome</keyword>
<protein>
    <submittedName>
        <fullName evidence="3">Uncharacterized protein LOC103506632</fullName>
    </submittedName>
</protein>
<sequence>MNVSNIIPAGHTAGDSGNVTAISGTDAAVLLHLHKPPRSDRPSWTFFCKAKVRIKLKSIRRVHPSLYLSYQVLVAQEMLPEDLCLDKTYETEYGKHGTNEIPVPASRNESIRVVGSLRVILNTKIWAEMVVQKPSENSVRLTAIENGQAKVYLVKASSKEIDQLFKALEWRVNNQKKLVSENGNGKGHEESSSSKKLITEDIVTNGTGGAGEAASATQPEHSV</sequence>
<feature type="region of interest" description="Disordered" evidence="1">
    <location>
        <begin position="179"/>
        <end position="223"/>
    </location>
</feature>
<dbReference type="STRING" id="121845.A0A1S3CWH4"/>
<dbReference type="SUPFAM" id="SSF50729">
    <property type="entry name" value="PH domain-like"/>
    <property type="match status" value="1"/>
</dbReference>
<dbReference type="AlphaFoldDB" id="A0A1S3CWH4"/>